<feature type="signal peptide" evidence="8">
    <location>
        <begin position="1"/>
        <end position="19"/>
    </location>
</feature>
<evidence type="ECO:0000256" key="8">
    <source>
        <dbReference type="SAM" id="SignalP"/>
    </source>
</evidence>
<protein>
    <recommendedName>
        <fullName evidence="7">Endoplasmic reticulum lectin</fullName>
    </recommendedName>
    <alternativeName>
        <fullName evidence="7">Protein OS-9</fullName>
    </alternativeName>
    <alternativeName>
        <fullName evidence="7">Protein OS-9 homolog</fullName>
    </alternativeName>
</protein>
<feature type="chain" id="PRO_5046807058" description="Endoplasmic reticulum lectin" evidence="8">
    <location>
        <begin position="20"/>
        <end position="694"/>
    </location>
</feature>
<evidence type="ECO:0000256" key="4">
    <source>
        <dbReference type="ARBA" id="ARBA00022734"/>
    </source>
</evidence>
<evidence type="ECO:0000256" key="3">
    <source>
        <dbReference type="ARBA" id="ARBA00022729"/>
    </source>
</evidence>
<reference evidence="10 11" key="1">
    <citation type="submission" date="2024-01" db="EMBL/GenBank/DDBJ databases">
        <authorList>
            <consortium name="Genoscope - CEA"/>
            <person name="William W."/>
        </authorList>
    </citation>
    <scope>NUCLEOTIDE SEQUENCE [LARGE SCALE GENOMIC DNA]</scope>
    <source>
        <strain evidence="10 11">29B2s-10</strain>
    </source>
</reference>
<dbReference type="PANTHER" id="PTHR15414:SF0">
    <property type="entry name" value="ENDOPLASMIC RETICULUM LECTIN 1"/>
    <property type="match status" value="1"/>
</dbReference>
<dbReference type="InterPro" id="IPR044865">
    <property type="entry name" value="MRH_dom"/>
</dbReference>
<keyword evidence="5 7" id="KW-0256">Endoplasmic reticulum</keyword>
<evidence type="ECO:0000256" key="2">
    <source>
        <dbReference type="ARBA" id="ARBA00009918"/>
    </source>
</evidence>
<keyword evidence="6" id="KW-1015">Disulfide bond</keyword>
<evidence type="ECO:0000256" key="6">
    <source>
        <dbReference type="ARBA" id="ARBA00023157"/>
    </source>
</evidence>
<dbReference type="InterPro" id="IPR012913">
    <property type="entry name" value="OS9-like_dom"/>
</dbReference>
<dbReference type="PROSITE" id="PS51914">
    <property type="entry name" value="MRH"/>
    <property type="match status" value="1"/>
</dbReference>
<dbReference type="Pfam" id="PF07915">
    <property type="entry name" value="PRKCSH"/>
    <property type="match status" value="1"/>
</dbReference>
<keyword evidence="11" id="KW-1185">Reference proteome</keyword>
<gene>
    <name evidence="10" type="primary">YOS9</name>
    <name evidence="10" type="ORF">CAAN4_F03950</name>
</gene>
<sequence>MHFKTVVIIGVGLLPIVTGFKKSPPKYTLKFHDTNISPQVAEEYIQSQSQVGGGSFQMMKAGLANDRDYLCYVPETVQVNSSIQEDIDSEGTKKTPDGVLLDVALDLISKSLSTSQCVFNFGSNGDYWTYAYCFGDKVIQFHENMEYFIKHKVHKPEFPNFVYVLGQFPSKKKLTQVKIENQSTWSNNTLDRSEFTIGEDVVNPLSGGMYNIRNSPQKYVKHTLKDGELCDYTRKPRTVDVIYRCDLRNNGHVKVYDVTEITTCEYQLVVNIPRLCQLEEFKPKNVQDEILEIGCKEIVKERRHNTYIPDKYSVDDFLTSRDVVSLPPNQFFPISKSSKISLAEHSMISMGNGFYFAIYEGSERVTESFYYNGRHPIIYNGFHGLDKELIFQIGQTISNGIGRTLISPKVDEQGRNLLLWWSDTFIFWFELYDYNGNFLTMVKIHRDGTDENEKLYIQLVDPETMLDTDGDLVTIDEESYKRGGTINFEMFVSGSTKILTDDSVEEKTEVKNDIKDDEDETEVEKEVELKTHTVTETETIHGEQITETRTVQGDPVVETIIVEREPVETDVQFVDPVTDGNNIEIDFTPVSLEASTETKIIERDPVTETKIVEREAITETVFVEKVATETKIIERDTVTETKIIERDPVIETKIIEKDPITQTVIIEQVPVTEIKTLDAITETVTIKEVTHDEL</sequence>
<dbReference type="Gene3D" id="2.70.130.10">
    <property type="entry name" value="Mannose-6-phosphate receptor binding domain"/>
    <property type="match status" value="1"/>
</dbReference>
<dbReference type="InterPro" id="IPR009011">
    <property type="entry name" value="Man6P_isomerase_rcpt-bd_dom_sf"/>
</dbReference>
<proteinExistence type="inferred from homology"/>
<keyword evidence="7" id="KW-0472">Membrane</keyword>
<comment type="function">
    <text evidence="7">Lectin involved in the quality control of the secretory pathway. As a member of the endoplasmic reticulum-associated degradation lumenal (ERAD-L) surveillance system, targets misfolded endoplasmic reticulum lumenal glycoproteins for degradation.</text>
</comment>
<keyword evidence="3 8" id="KW-0732">Signal</keyword>
<evidence type="ECO:0000256" key="1">
    <source>
        <dbReference type="ARBA" id="ARBA00004367"/>
    </source>
</evidence>
<evidence type="ECO:0000259" key="9">
    <source>
        <dbReference type="PROSITE" id="PS51914"/>
    </source>
</evidence>
<dbReference type="Proteomes" id="UP001497600">
    <property type="component" value="Chromosome F"/>
</dbReference>
<dbReference type="PANTHER" id="PTHR15414">
    <property type="entry name" value="OS-9-RELATED"/>
    <property type="match status" value="1"/>
</dbReference>
<evidence type="ECO:0000313" key="10">
    <source>
        <dbReference type="EMBL" id="CAK7911765.1"/>
    </source>
</evidence>
<evidence type="ECO:0000256" key="5">
    <source>
        <dbReference type="ARBA" id="ARBA00022824"/>
    </source>
</evidence>
<comment type="similarity">
    <text evidence="2 7">Belongs to the OS-9 family.</text>
</comment>
<evidence type="ECO:0000313" key="11">
    <source>
        <dbReference type="Proteomes" id="UP001497600"/>
    </source>
</evidence>
<comment type="subcellular location">
    <subcellularLocation>
        <location evidence="1 7">Endoplasmic reticulum membrane</location>
        <topology evidence="1 7">Peripheral membrane protein</topology>
        <orientation evidence="1 7">Lumenal side</orientation>
    </subcellularLocation>
</comment>
<organism evidence="10 11">
    <name type="scientific">[Candida] anglica</name>
    <dbReference type="NCBI Taxonomy" id="148631"/>
    <lineage>
        <taxon>Eukaryota</taxon>
        <taxon>Fungi</taxon>
        <taxon>Dikarya</taxon>
        <taxon>Ascomycota</taxon>
        <taxon>Saccharomycotina</taxon>
        <taxon>Pichiomycetes</taxon>
        <taxon>Debaryomycetaceae</taxon>
        <taxon>Kurtzmaniella</taxon>
    </lineage>
</organism>
<feature type="domain" description="MRH" evidence="9">
    <location>
        <begin position="115"/>
        <end position="278"/>
    </location>
</feature>
<evidence type="ECO:0000256" key="7">
    <source>
        <dbReference type="RuleBase" id="RU369099"/>
    </source>
</evidence>
<dbReference type="InterPro" id="IPR045149">
    <property type="entry name" value="OS-9-like"/>
</dbReference>
<keyword evidence="4 7" id="KW-0430">Lectin</keyword>
<accession>A0ABP0EI83</accession>
<dbReference type="EMBL" id="OZ004258">
    <property type="protein sequence ID" value="CAK7911765.1"/>
    <property type="molecule type" value="Genomic_DNA"/>
</dbReference>
<name>A0ABP0EI83_9ASCO</name>